<keyword evidence="4 14" id="KW-0288">FMN</keyword>
<evidence type="ECO:0000256" key="14">
    <source>
        <dbReference type="PIRNR" id="PIRNR004491"/>
    </source>
</evidence>
<dbReference type="GO" id="GO:0003919">
    <property type="term" value="F:FMN adenylyltransferase activity"/>
    <property type="evidence" value="ECO:0007669"/>
    <property type="project" value="UniProtKB-EC"/>
</dbReference>
<evidence type="ECO:0000256" key="12">
    <source>
        <dbReference type="ARBA" id="ARBA00047880"/>
    </source>
</evidence>
<evidence type="ECO:0000256" key="4">
    <source>
        <dbReference type="ARBA" id="ARBA00022643"/>
    </source>
</evidence>
<dbReference type="EC" id="2.7.1.26" evidence="14"/>
<keyword evidence="6 14" id="KW-0548">Nucleotidyltransferase</keyword>
<keyword evidence="9 14" id="KW-0274">FAD</keyword>
<dbReference type="Pfam" id="PF06574">
    <property type="entry name" value="FAD_syn"/>
    <property type="match status" value="1"/>
</dbReference>
<dbReference type="InterPro" id="IPR023468">
    <property type="entry name" value="Riboflavin_kinase"/>
</dbReference>
<gene>
    <name evidence="16" type="ORF">WMO43_07700</name>
</gene>
<keyword evidence="11" id="KW-0511">Multifunctional enzyme</keyword>
<comment type="caution">
    <text evidence="16">The sequence shown here is derived from an EMBL/GenBank/DDBJ whole genome shotgun (WGS) entry which is preliminary data.</text>
</comment>
<dbReference type="InterPro" id="IPR023465">
    <property type="entry name" value="Riboflavin_kinase_dom_sf"/>
</dbReference>
<dbReference type="InterPro" id="IPR014729">
    <property type="entry name" value="Rossmann-like_a/b/a_fold"/>
</dbReference>
<keyword evidence="10 14" id="KW-0067">ATP-binding</keyword>
<feature type="domain" description="Riboflavin kinase" evidence="15">
    <location>
        <begin position="179"/>
        <end position="304"/>
    </location>
</feature>
<comment type="catalytic activity">
    <reaction evidence="12 14">
        <text>riboflavin + ATP = FMN + ADP + H(+)</text>
        <dbReference type="Rhea" id="RHEA:14357"/>
        <dbReference type="ChEBI" id="CHEBI:15378"/>
        <dbReference type="ChEBI" id="CHEBI:30616"/>
        <dbReference type="ChEBI" id="CHEBI:57986"/>
        <dbReference type="ChEBI" id="CHEBI:58210"/>
        <dbReference type="ChEBI" id="CHEBI:456216"/>
        <dbReference type="EC" id="2.7.1.26"/>
    </reaction>
</comment>
<dbReference type="EC" id="2.7.7.2" evidence="14"/>
<dbReference type="Gene3D" id="3.40.50.620">
    <property type="entry name" value="HUPs"/>
    <property type="match status" value="1"/>
</dbReference>
<comment type="pathway">
    <text evidence="1 14">Cofactor biosynthesis; FAD biosynthesis; FAD from FMN: step 1/1.</text>
</comment>
<evidence type="ECO:0000256" key="1">
    <source>
        <dbReference type="ARBA" id="ARBA00004726"/>
    </source>
</evidence>
<comment type="similarity">
    <text evidence="14">Belongs to the ribF family.</text>
</comment>
<evidence type="ECO:0000313" key="17">
    <source>
        <dbReference type="Proteomes" id="UP001454489"/>
    </source>
</evidence>
<keyword evidence="7 14" id="KW-0547">Nucleotide-binding</keyword>
<comment type="pathway">
    <text evidence="2 14">Cofactor biosynthesis; FMN biosynthesis; FMN from riboflavin (ATP route): step 1/1.</text>
</comment>
<evidence type="ECO:0000256" key="10">
    <source>
        <dbReference type="ARBA" id="ARBA00022840"/>
    </source>
</evidence>
<evidence type="ECO:0000256" key="9">
    <source>
        <dbReference type="ARBA" id="ARBA00022827"/>
    </source>
</evidence>
<protein>
    <recommendedName>
        <fullName evidence="14">Riboflavin biosynthesis protein</fullName>
    </recommendedName>
    <domain>
        <recommendedName>
            <fullName evidence="14">Riboflavin kinase</fullName>
            <ecNumber evidence="14">2.7.1.26</ecNumber>
        </recommendedName>
        <alternativeName>
            <fullName evidence="14">Flavokinase</fullName>
        </alternativeName>
    </domain>
    <domain>
        <recommendedName>
            <fullName evidence="14">FMN adenylyltransferase</fullName>
            <ecNumber evidence="14">2.7.7.2</ecNumber>
        </recommendedName>
        <alternativeName>
            <fullName evidence="14">FAD pyrophosphorylase</fullName>
        </alternativeName>
        <alternativeName>
            <fullName evidence="14">FAD synthase</fullName>
        </alternativeName>
    </domain>
</protein>
<dbReference type="RefSeq" id="WP_353530797.1">
    <property type="nucleotide sequence ID" value="NZ_JBBMEX010000007.1"/>
</dbReference>
<dbReference type="Pfam" id="PF01687">
    <property type="entry name" value="Flavokinase"/>
    <property type="match status" value="1"/>
</dbReference>
<dbReference type="PANTHER" id="PTHR22749:SF6">
    <property type="entry name" value="RIBOFLAVIN KINASE"/>
    <property type="match status" value="1"/>
</dbReference>
<keyword evidence="17" id="KW-1185">Reference proteome</keyword>
<dbReference type="Gene3D" id="2.40.30.30">
    <property type="entry name" value="Riboflavin kinase-like"/>
    <property type="match status" value="1"/>
</dbReference>
<dbReference type="GO" id="GO:0008531">
    <property type="term" value="F:riboflavin kinase activity"/>
    <property type="evidence" value="ECO:0007669"/>
    <property type="project" value="UniProtKB-EC"/>
</dbReference>
<comment type="catalytic activity">
    <reaction evidence="13 14">
        <text>FMN + ATP + H(+) = FAD + diphosphate</text>
        <dbReference type="Rhea" id="RHEA:17237"/>
        <dbReference type="ChEBI" id="CHEBI:15378"/>
        <dbReference type="ChEBI" id="CHEBI:30616"/>
        <dbReference type="ChEBI" id="CHEBI:33019"/>
        <dbReference type="ChEBI" id="CHEBI:57692"/>
        <dbReference type="ChEBI" id="CHEBI:58210"/>
        <dbReference type="EC" id="2.7.7.2"/>
    </reaction>
</comment>
<evidence type="ECO:0000256" key="6">
    <source>
        <dbReference type="ARBA" id="ARBA00022695"/>
    </source>
</evidence>
<evidence type="ECO:0000256" key="13">
    <source>
        <dbReference type="ARBA" id="ARBA00049494"/>
    </source>
</evidence>
<proteinExistence type="inferred from homology"/>
<dbReference type="CDD" id="cd02064">
    <property type="entry name" value="FAD_synthetase_N"/>
    <property type="match status" value="1"/>
</dbReference>
<dbReference type="SUPFAM" id="SSF52374">
    <property type="entry name" value="Nucleotidylyl transferase"/>
    <property type="match status" value="1"/>
</dbReference>
<name>A0ABV1HFA2_9FIRM</name>
<evidence type="ECO:0000313" key="16">
    <source>
        <dbReference type="EMBL" id="MEQ2557752.1"/>
    </source>
</evidence>
<dbReference type="NCBIfam" id="NF004162">
    <property type="entry name" value="PRK05627.1-5"/>
    <property type="match status" value="1"/>
</dbReference>
<evidence type="ECO:0000256" key="8">
    <source>
        <dbReference type="ARBA" id="ARBA00022777"/>
    </source>
</evidence>
<dbReference type="Proteomes" id="UP001454489">
    <property type="component" value="Unassembled WGS sequence"/>
</dbReference>
<sequence length="305" mass="35059">MIYLRGTTDFNIEESTVITFGKFDGIHRGHRLLLDTVLQKKTDDLKAVVFTFDIPPRKKVEDDRGDVLTTNEEKMHVFENMGIDYVVECPFTEEIRNMDAVDFIRMMVEKLHVKYMVVGTDFHFGHNRMGDYQLLLEYADKFGYEVQVIEKIQSDGRDISSTYIREYIKEGNIEKANELLGYSFFVQGIVEHGNEIGRTIGFPTVNLVPEDDKLLPPFGVYITRILIGGEEYCGITNVGCKPTIEGDNPIGVETHVLDFSDDVYDMAVEVEFLHRIRAEVKFASIDELKAQLQQDIKIARIYFDL</sequence>
<organism evidence="16 17">
    <name type="scientific">Maccoyibacter intestinihominis</name>
    <dbReference type="NCBI Taxonomy" id="3133499"/>
    <lineage>
        <taxon>Bacteria</taxon>
        <taxon>Bacillati</taxon>
        <taxon>Bacillota</taxon>
        <taxon>Clostridia</taxon>
        <taxon>Lachnospirales</taxon>
        <taxon>Lachnospiraceae</taxon>
        <taxon>Maccoyibacter</taxon>
    </lineage>
</organism>
<dbReference type="InterPro" id="IPR002606">
    <property type="entry name" value="Riboflavin_kinase_bac"/>
</dbReference>
<dbReference type="InterPro" id="IPR015864">
    <property type="entry name" value="FAD_synthase"/>
</dbReference>
<evidence type="ECO:0000256" key="7">
    <source>
        <dbReference type="ARBA" id="ARBA00022741"/>
    </source>
</evidence>
<accession>A0ABV1HFA2</accession>
<evidence type="ECO:0000256" key="5">
    <source>
        <dbReference type="ARBA" id="ARBA00022679"/>
    </source>
</evidence>
<evidence type="ECO:0000259" key="15">
    <source>
        <dbReference type="SMART" id="SM00904"/>
    </source>
</evidence>
<dbReference type="EMBL" id="JBBMEX010000007">
    <property type="protein sequence ID" value="MEQ2557752.1"/>
    <property type="molecule type" value="Genomic_DNA"/>
</dbReference>
<evidence type="ECO:0000256" key="2">
    <source>
        <dbReference type="ARBA" id="ARBA00005201"/>
    </source>
</evidence>
<evidence type="ECO:0000256" key="11">
    <source>
        <dbReference type="ARBA" id="ARBA00023268"/>
    </source>
</evidence>
<dbReference type="PIRSF" id="PIRSF004491">
    <property type="entry name" value="FAD_Synth"/>
    <property type="match status" value="1"/>
</dbReference>
<dbReference type="SMART" id="SM00904">
    <property type="entry name" value="Flavokinase"/>
    <property type="match status" value="1"/>
</dbReference>
<dbReference type="PANTHER" id="PTHR22749">
    <property type="entry name" value="RIBOFLAVIN KINASE/FMN ADENYLYLTRANSFERASE"/>
    <property type="match status" value="1"/>
</dbReference>
<keyword evidence="5 14" id="KW-0808">Transferase</keyword>
<keyword evidence="3 14" id="KW-0285">Flavoprotein</keyword>
<dbReference type="InterPro" id="IPR015865">
    <property type="entry name" value="Riboflavin_kinase_bac/euk"/>
</dbReference>
<evidence type="ECO:0000256" key="3">
    <source>
        <dbReference type="ARBA" id="ARBA00022630"/>
    </source>
</evidence>
<keyword evidence="8 14" id="KW-0418">Kinase</keyword>
<dbReference type="NCBIfam" id="TIGR00083">
    <property type="entry name" value="ribF"/>
    <property type="match status" value="1"/>
</dbReference>
<dbReference type="NCBIfam" id="NF004160">
    <property type="entry name" value="PRK05627.1-3"/>
    <property type="match status" value="1"/>
</dbReference>
<reference evidence="16 17" key="1">
    <citation type="submission" date="2024-03" db="EMBL/GenBank/DDBJ databases">
        <title>Human intestinal bacterial collection.</title>
        <authorList>
            <person name="Pauvert C."/>
            <person name="Hitch T.C.A."/>
            <person name="Clavel T."/>
        </authorList>
    </citation>
    <scope>NUCLEOTIDE SEQUENCE [LARGE SCALE GENOMIC DNA]</scope>
    <source>
        <strain evidence="16 17">CLA-AA-H185</strain>
    </source>
</reference>
<dbReference type="SUPFAM" id="SSF82114">
    <property type="entry name" value="Riboflavin kinase-like"/>
    <property type="match status" value="1"/>
</dbReference>